<dbReference type="Proteomes" id="UP000316079">
    <property type="component" value="Unassembled WGS sequence"/>
</dbReference>
<protein>
    <submittedName>
        <fullName evidence="2">Uncharacterized protein</fullName>
    </submittedName>
</protein>
<evidence type="ECO:0000313" key="2">
    <source>
        <dbReference type="EMBL" id="TRY58782.1"/>
    </source>
</evidence>
<dbReference type="EMBL" id="SRMA01027168">
    <property type="protein sequence ID" value="TRY58782.1"/>
    <property type="molecule type" value="Genomic_DNA"/>
</dbReference>
<feature type="region of interest" description="Disordered" evidence="1">
    <location>
        <begin position="1"/>
        <end position="39"/>
    </location>
</feature>
<reference evidence="2 3" key="1">
    <citation type="journal article" date="2019" name="Sci. Data">
        <title>Hybrid genome assembly and annotation of Danionella translucida.</title>
        <authorList>
            <person name="Kadobianskyi M."/>
            <person name="Schulze L."/>
            <person name="Schuelke M."/>
            <person name="Judkewitz B."/>
        </authorList>
    </citation>
    <scope>NUCLEOTIDE SEQUENCE [LARGE SCALE GENOMIC DNA]</scope>
    <source>
        <strain evidence="2 3">Bolton</strain>
    </source>
</reference>
<sequence length="48" mass="5587">MMPELNQGWPEMSSSSHLLSGSLCRREQRSLQHSVQSNKRNVRLLKHI</sequence>
<comment type="caution">
    <text evidence="2">The sequence shown here is derived from an EMBL/GenBank/DDBJ whole genome shotgun (WGS) entry which is preliminary data.</text>
</comment>
<evidence type="ECO:0000313" key="3">
    <source>
        <dbReference type="Proteomes" id="UP000316079"/>
    </source>
</evidence>
<name>A0A553N033_9TELE</name>
<keyword evidence="3" id="KW-1185">Reference proteome</keyword>
<gene>
    <name evidence="2" type="ORF">DNTS_009763</name>
</gene>
<feature type="compositionally biased region" description="Low complexity" evidence="1">
    <location>
        <begin position="13"/>
        <end position="23"/>
    </location>
</feature>
<evidence type="ECO:0000256" key="1">
    <source>
        <dbReference type="SAM" id="MobiDB-lite"/>
    </source>
</evidence>
<organism evidence="2 3">
    <name type="scientific">Danionella cerebrum</name>
    <dbReference type="NCBI Taxonomy" id="2873325"/>
    <lineage>
        <taxon>Eukaryota</taxon>
        <taxon>Metazoa</taxon>
        <taxon>Chordata</taxon>
        <taxon>Craniata</taxon>
        <taxon>Vertebrata</taxon>
        <taxon>Euteleostomi</taxon>
        <taxon>Actinopterygii</taxon>
        <taxon>Neopterygii</taxon>
        <taxon>Teleostei</taxon>
        <taxon>Ostariophysi</taxon>
        <taxon>Cypriniformes</taxon>
        <taxon>Danionidae</taxon>
        <taxon>Danioninae</taxon>
        <taxon>Danionella</taxon>
    </lineage>
</organism>
<accession>A0A553N033</accession>
<proteinExistence type="predicted"/>
<dbReference type="AlphaFoldDB" id="A0A553N033"/>